<evidence type="ECO:0000259" key="2">
    <source>
        <dbReference type="PROSITE" id="PS50887"/>
    </source>
</evidence>
<dbReference type="AlphaFoldDB" id="A0A2T0R875"/>
<organism evidence="3 4">
    <name type="scientific">Kineococcus rhizosphaerae</name>
    <dbReference type="NCBI Taxonomy" id="559628"/>
    <lineage>
        <taxon>Bacteria</taxon>
        <taxon>Bacillati</taxon>
        <taxon>Actinomycetota</taxon>
        <taxon>Actinomycetes</taxon>
        <taxon>Kineosporiales</taxon>
        <taxon>Kineosporiaceae</taxon>
        <taxon>Kineococcus</taxon>
    </lineage>
</organism>
<keyword evidence="4" id="KW-1185">Reference proteome</keyword>
<dbReference type="GO" id="GO:0043709">
    <property type="term" value="P:cell adhesion involved in single-species biofilm formation"/>
    <property type="evidence" value="ECO:0007669"/>
    <property type="project" value="TreeGrafter"/>
</dbReference>
<gene>
    <name evidence="3" type="ORF">CLV37_102336</name>
</gene>
<dbReference type="InterPro" id="IPR029787">
    <property type="entry name" value="Nucleotide_cyclase"/>
</dbReference>
<dbReference type="GO" id="GO:1902201">
    <property type="term" value="P:negative regulation of bacterial-type flagellum-dependent cell motility"/>
    <property type="evidence" value="ECO:0007669"/>
    <property type="project" value="TreeGrafter"/>
</dbReference>
<reference evidence="3 4" key="1">
    <citation type="submission" date="2018-03" db="EMBL/GenBank/DDBJ databases">
        <title>Genomic Encyclopedia of Archaeal and Bacterial Type Strains, Phase II (KMG-II): from individual species to whole genera.</title>
        <authorList>
            <person name="Goeker M."/>
        </authorList>
    </citation>
    <scope>NUCLEOTIDE SEQUENCE [LARGE SCALE GENOMIC DNA]</scope>
    <source>
        <strain evidence="3 4">DSM 19711</strain>
    </source>
</reference>
<feature type="transmembrane region" description="Helical" evidence="1">
    <location>
        <begin position="62"/>
        <end position="82"/>
    </location>
</feature>
<keyword evidence="1" id="KW-0472">Membrane</keyword>
<dbReference type="InterPro" id="IPR000160">
    <property type="entry name" value="GGDEF_dom"/>
</dbReference>
<evidence type="ECO:0000313" key="4">
    <source>
        <dbReference type="Proteomes" id="UP000238083"/>
    </source>
</evidence>
<feature type="transmembrane region" description="Helical" evidence="1">
    <location>
        <begin position="34"/>
        <end position="55"/>
    </location>
</feature>
<proteinExistence type="predicted"/>
<dbReference type="RefSeq" id="WP_106208092.1">
    <property type="nucleotide sequence ID" value="NZ_PVZF01000002.1"/>
</dbReference>
<dbReference type="Proteomes" id="UP000238083">
    <property type="component" value="Unassembled WGS sequence"/>
</dbReference>
<dbReference type="InterPro" id="IPR043128">
    <property type="entry name" value="Rev_trsase/Diguanyl_cyclase"/>
</dbReference>
<dbReference type="PANTHER" id="PTHR45138">
    <property type="entry name" value="REGULATORY COMPONENTS OF SENSORY TRANSDUCTION SYSTEM"/>
    <property type="match status" value="1"/>
</dbReference>
<dbReference type="EMBL" id="PVZF01000002">
    <property type="protein sequence ID" value="PRY17373.1"/>
    <property type="molecule type" value="Genomic_DNA"/>
</dbReference>
<feature type="domain" description="GGDEF" evidence="2">
    <location>
        <begin position="196"/>
        <end position="333"/>
    </location>
</feature>
<name>A0A2T0R875_9ACTN</name>
<dbReference type="OrthoDB" id="23692at2"/>
<protein>
    <submittedName>
        <fullName evidence="3">Diguanylate cyclase (GGDEF)-like protein</fullName>
    </submittedName>
</protein>
<dbReference type="CDD" id="cd01949">
    <property type="entry name" value="GGDEF"/>
    <property type="match status" value="1"/>
</dbReference>
<evidence type="ECO:0000256" key="1">
    <source>
        <dbReference type="SAM" id="Phobius"/>
    </source>
</evidence>
<keyword evidence="1" id="KW-1133">Transmembrane helix</keyword>
<keyword evidence="1" id="KW-0812">Transmembrane</keyword>
<dbReference type="GO" id="GO:0052621">
    <property type="term" value="F:diguanylate cyclase activity"/>
    <property type="evidence" value="ECO:0007669"/>
    <property type="project" value="TreeGrafter"/>
</dbReference>
<dbReference type="InterPro" id="IPR050469">
    <property type="entry name" value="Diguanylate_Cyclase"/>
</dbReference>
<dbReference type="PANTHER" id="PTHR45138:SF9">
    <property type="entry name" value="DIGUANYLATE CYCLASE DGCM-RELATED"/>
    <property type="match status" value="1"/>
</dbReference>
<dbReference type="NCBIfam" id="TIGR00254">
    <property type="entry name" value="GGDEF"/>
    <property type="match status" value="1"/>
</dbReference>
<accession>A0A2T0R875</accession>
<dbReference type="PROSITE" id="PS50887">
    <property type="entry name" value="GGDEF"/>
    <property type="match status" value="1"/>
</dbReference>
<dbReference type="GO" id="GO:0005886">
    <property type="term" value="C:plasma membrane"/>
    <property type="evidence" value="ECO:0007669"/>
    <property type="project" value="TreeGrafter"/>
</dbReference>
<comment type="caution">
    <text evidence="3">The sequence shown here is derived from an EMBL/GenBank/DDBJ whole genome shotgun (WGS) entry which is preliminary data.</text>
</comment>
<evidence type="ECO:0000313" key="3">
    <source>
        <dbReference type="EMBL" id="PRY17373.1"/>
    </source>
</evidence>
<sequence length="333" mass="34473">MAAARVIGLMTTIGSAYAVVNGLLSPQTVGTRPGGWAAILGAVVVVACGGLVLLLRAHRAPAIAPVVLGLVCGATMLLLCLWTRDASFGAQICLGWPALFAAFHLRPRGAWLLTLQAVVGDAVLLGVEEGLAGVLRDTPAHLATFGLVTALLTTAGERQERLTARLRAEAEQDALTGLLARGAFDRALAGHLADGTAAGLLLVDVDRFKEVNDTHGHPVGDAVLRAVAAELRAACREQDVVARVGGDEFAVVLVADPGADGGTDRDLRGVADRFHAAVRRSHVPAEPARPLSVSVGLARAGAHEPARGLVERADAALYEAKRGGRDRVAEAVR</sequence>
<dbReference type="SMART" id="SM00267">
    <property type="entry name" value="GGDEF"/>
    <property type="match status" value="1"/>
</dbReference>
<dbReference type="SUPFAM" id="SSF55073">
    <property type="entry name" value="Nucleotide cyclase"/>
    <property type="match status" value="1"/>
</dbReference>
<dbReference type="Pfam" id="PF00990">
    <property type="entry name" value="GGDEF"/>
    <property type="match status" value="1"/>
</dbReference>
<dbReference type="Gene3D" id="3.30.70.270">
    <property type="match status" value="1"/>
</dbReference>